<evidence type="ECO:0000313" key="3">
    <source>
        <dbReference type="Proteomes" id="UP000824145"/>
    </source>
</evidence>
<dbReference type="EMBL" id="DVNJ01000032">
    <property type="protein sequence ID" value="HIU63350.1"/>
    <property type="molecule type" value="Genomic_DNA"/>
</dbReference>
<proteinExistence type="predicted"/>
<feature type="chain" id="PRO_5038723350" description="Cyclophilin-like domain-containing protein" evidence="1">
    <location>
        <begin position="23"/>
        <end position="161"/>
    </location>
</feature>
<evidence type="ECO:0000313" key="2">
    <source>
        <dbReference type="EMBL" id="HIU63350.1"/>
    </source>
</evidence>
<feature type="signal peptide" evidence="1">
    <location>
        <begin position="1"/>
        <end position="22"/>
    </location>
</feature>
<accession>A0A9D1SKK4</accession>
<comment type="caution">
    <text evidence="2">The sequence shown here is derived from an EMBL/GenBank/DDBJ whole genome shotgun (WGS) entry which is preliminary data.</text>
</comment>
<dbReference type="Proteomes" id="UP000824145">
    <property type="component" value="Unassembled WGS sequence"/>
</dbReference>
<reference evidence="2" key="2">
    <citation type="journal article" date="2021" name="PeerJ">
        <title>Extensive microbial diversity within the chicken gut microbiome revealed by metagenomics and culture.</title>
        <authorList>
            <person name="Gilroy R."/>
            <person name="Ravi A."/>
            <person name="Getino M."/>
            <person name="Pursley I."/>
            <person name="Horton D.L."/>
            <person name="Alikhan N.F."/>
            <person name="Baker D."/>
            <person name="Gharbi K."/>
            <person name="Hall N."/>
            <person name="Watson M."/>
            <person name="Adriaenssens E.M."/>
            <person name="Foster-Nyarko E."/>
            <person name="Jarju S."/>
            <person name="Secka A."/>
            <person name="Antonio M."/>
            <person name="Oren A."/>
            <person name="Chaudhuri R.R."/>
            <person name="La Ragione R."/>
            <person name="Hildebrand F."/>
            <person name="Pallen M.J."/>
        </authorList>
    </citation>
    <scope>NUCLEOTIDE SEQUENCE</scope>
    <source>
        <strain evidence="2">9366</strain>
    </source>
</reference>
<dbReference type="AlphaFoldDB" id="A0A9D1SKK4"/>
<sequence length="161" mass="17197">MKKTFKAAAIVLVLLLALAALFACVQKGEVSGDSMTLVLDDQNSDPVVIQVDLNAMSYNEETGLMNVLQSLRLQEKLDYQATDSGYGAYLTAVGGLSEDAAAGRYISVYTSVEKDKATFEGAENYQFISNEGSVICYPSGVGASAMSIEDGCIIVITYVTY</sequence>
<dbReference type="PROSITE" id="PS51257">
    <property type="entry name" value="PROKAR_LIPOPROTEIN"/>
    <property type="match status" value="1"/>
</dbReference>
<keyword evidence="1" id="KW-0732">Signal</keyword>
<dbReference type="Gene3D" id="2.170.130.30">
    <property type="match status" value="1"/>
</dbReference>
<protein>
    <recommendedName>
        <fullName evidence="4">Cyclophilin-like domain-containing protein</fullName>
    </recommendedName>
</protein>
<name>A0A9D1SKK4_9FIRM</name>
<gene>
    <name evidence="2" type="ORF">IAB07_06255</name>
</gene>
<reference evidence="2" key="1">
    <citation type="submission" date="2020-10" db="EMBL/GenBank/DDBJ databases">
        <authorList>
            <person name="Gilroy R."/>
        </authorList>
    </citation>
    <scope>NUCLEOTIDE SEQUENCE</scope>
    <source>
        <strain evidence="2">9366</strain>
    </source>
</reference>
<organism evidence="2 3">
    <name type="scientific">Candidatus Caccalectryoclostridium excrementigallinarum</name>
    <dbReference type="NCBI Taxonomy" id="2840710"/>
    <lineage>
        <taxon>Bacteria</taxon>
        <taxon>Bacillati</taxon>
        <taxon>Bacillota</taxon>
        <taxon>Clostridia</taxon>
        <taxon>Christensenellales</taxon>
        <taxon>Christensenellaceae</taxon>
        <taxon>Christensenellaceae incertae sedis</taxon>
        <taxon>Candidatus Caccalectryoclostridium</taxon>
    </lineage>
</organism>
<evidence type="ECO:0000256" key="1">
    <source>
        <dbReference type="SAM" id="SignalP"/>
    </source>
</evidence>
<evidence type="ECO:0008006" key="4">
    <source>
        <dbReference type="Google" id="ProtNLM"/>
    </source>
</evidence>